<accession>A0A096AXP6</accession>
<dbReference type="InterPro" id="IPR039446">
    <property type="entry name" value="DauR-like"/>
</dbReference>
<dbReference type="PANTHER" id="PTHR35568">
    <property type="entry name" value="TRANSCRIPTIONAL REGULATOR DAUR"/>
    <property type="match status" value="1"/>
</dbReference>
<dbReference type="EMBL" id="ADLO01000136">
    <property type="protein sequence ID" value="KGF51858.1"/>
    <property type="molecule type" value="Genomic_DNA"/>
</dbReference>
<dbReference type="AlphaFoldDB" id="A0A096AXP6"/>
<feature type="domain" description="YheO-like" evidence="1">
    <location>
        <begin position="7"/>
        <end position="115"/>
    </location>
</feature>
<name>A0A096AXP6_FLAPL</name>
<dbReference type="PANTHER" id="PTHR35568:SF1">
    <property type="entry name" value="TRANSCRIPTIONAL REGULATOR DAUR"/>
    <property type="match status" value="1"/>
</dbReference>
<evidence type="ECO:0000259" key="2">
    <source>
        <dbReference type="Pfam" id="PF13309"/>
    </source>
</evidence>
<dbReference type="Pfam" id="PF08348">
    <property type="entry name" value="PAS_6"/>
    <property type="match status" value="1"/>
</dbReference>
<dbReference type="PATRIC" id="fig|742738.3.peg.4313"/>
<sequence length="219" mass="24628">MSNYASLERYIPLVEFMGKICGKNYEIILHDVSTPERSVIAACNEHLSGRRVGDPMTELAKELLRTGAYKEHDYVANYEGRTRGGKRFVSSTYFIKEKGHLVGLICVNHDVEDILVLSEHLSNLLHSFSLPQEEESSAYTENLDDSIPELSSNLIHSTILGYGIPSDAMHTADKLEILRSLEAQGVFQTKGSIGQVARELHISEPTVYRYLRRIRSEAT</sequence>
<keyword evidence="4" id="KW-1185">Reference proteome</keyword>
<protein>
    <recommendedName>
        <fullName evidence="5">PAC domain-containing protein</fullName>
    </recommendedName>
</protein>
<dbReference type="Proteomes" id="UP000029585">
    <property type="component" value="Unassembled WGS sequence"/>
</dbReference>
<proteinExistence type="predicted"/>
<dbReference type="InterPro" id="IPR039445">
    <property type="entry name" value="DauR-like_HTH"/>
</dbReference>
<organism evidence="3 4">
    <name type="scientific">Flavonifractor plautii 1_3_50AFAA</name>
    <dbReference type="NCBI Taxonomy" id="742738"/>
    <lineage>
        <taxon>Bacteria</taxon>
        <taxon>Bacillati</taxon>
        <taxon>Bacillota</taxon>
        <taxon>Clostridia</taxon>
        <taxon>Eubacteriales</taxon>
        <taxon>Oscillospiraceae</taxon>
        <taxon>Flavonifractor</taxon>
    </lineage>
</organism>
<dbReference type="eggNOG" id="COG2964">
    <property type="taxonomic scope" value="Bacteria"/>
</dbReference>
<gene>
    <name evidence="3" type="ORF">HMPREF9460_04203</name>
</gene>
<dbReference type="RefSeq" id="WP_009260060.1">
    <property type="nucleotide sequence ID" value="NZ_KN174172.1"/>
</dbReference>
<evidence type="ECO:0000313" key="4">
    <source>
        <dbReference type="Proteomes" id="UP000029585"/>
    </source>
</evidence>
<dbReference type="Pfam" id="PF13309">
    <property type="entry name" value="HTH_22"/>
    <property type="match status" value="1"/>
</dbReference>
<dbReference type="InterPro" id="IPR013559">
    <property type="entry name" value="YheO"/>
</dbReference>
<evidence type="ECO:0008006" key="5">
    <source>
        <dbReference type="Google" id="ProtNLM"/>
    </source>
</evidence>
<evidence type="ECO:0000259" key="1">
    <source>
        <dbReference type="Pfam" id="PF08348"/>
    </source>
</evidence>
<comment type="caution">
    <text evidence="3">The sequence shown here is derived from an EMBL/GenBank/DDBJ whole genome shotgun (WGS) entry which is preliminary data.</text>
</comment>
<evidence type="ECO:0000313" key="3">
    <source>
        <dbReference type="EMBL" id="KGF51858.1"/>
    </source>
</evidence>
<reference evidence="3 4" key="1">
    <citation type="submission" date="2011-08" db="EMBL/GenBank/DDBJ databases">
        <title>The Genome Sequence of Clostridium orbiscindens 1_3_50AFAA.</title>
        <authorList>
            <consortium name="The Broad Institute Genome Sequencing Platform"/>
            <person name="Earl A."/>
            <person name="Ward D."/>
            <person name="Feldgarden M."/>
            <person name="Gevers D."/>
            <person name="Daigneault M."/>
            <person name="Strauss J."/>
            <person name="Allen-Vercoe E."/>
            <person name="Young S.K."/>
            <person name="Zeng Q."/>
            <person name="Gargeya S."/>
            <person name="Fitzgerald M."/>
            <person name="Haas B."/>
            <person name="Abouelleil A."/>
            <person name="Alvarado L."/>
            <person name="Arachchi H.M."/>
            <person name="Berlin A."/>
            <person name="Brown A."/>
            <person name="Chapman S.B."/>
            <person name="Chen Z."/>
            <person name="Dunbar C."/>
            <person name="Freedman E."/>
            <person name="Gearin G."/>
            <person name="Gellesch M."/>
            <person name="Goldberg J."/>
            <person name="Griggs A."/>
            <person name="Gujja S."/>
            <person name="Heiman D."/>
            <person name="Howarth C."/>
            <person name="Larson L."/>
            <person name="Lui A."/>
            <person name="MacDonald P.J.P."/>
            <person name="Montmayeur A."/>
            <person name="Murphy C."/>
            <person name="Neiman D."/>
            <person name="Pearson M."/>
            <person name="Priest M."/>
            <person name="Roberts A."/>
            <person name="Saif S."/>
            <person name="Shea T."/>
            <person name="Shenoy N."/>
            <person name="Sisk P."/>
            <person name="Stolte C."/>
            <person name="Sykes S."/>
            <person name="Wortman J."/>
            <person name="Nusbaum C."/>
            <person name="Birren B."/>
        </authorList>
    </citation>
    <scope>NUCLEOTIDE SEQUENCE [LARGE SCALE GENOMIC DNA]</scope>
    <source>
        <strain evidence="3 4">1_3_50AFAA</strain>
    </source>
</reference>
<dbReference type="HOGENOM" id="CLU_080179_2_0_9"/>
<feature type="domain" description="Transcriptional regulator DauR-like HTH" evidence="2">
    <location>
        <begin position="153"/>
        <end position="212"/>
    </location>
</feature>